<feature type="region of interest" description="Disordered" evidence="1">
    <location>
        <begin position="114"/>
        <end position="159"/>
    </location>
</feature>
<keyword evidence="3" id="KW-1185">Reference proteome</keyword>
<evidence type="ECO:0000313" key="3">
    <source>
        <dbReference type="Proteomes" id="UP000299102"/>
    </source>
</evidence>
<evidence type="ECO:0000256" key="1">
    <source>
        <dbReference type="SAM" id="MobiDB-lite"/>
    </source>
</evidence>
<protein>
    <submittedName>
        <fullName evidence="2">Uncharacterized protein</fullName>
    </submittedName>
</protein>
<name>A0A4C1YXN5_EUMVA</name>
<dbReference type="EMBL" id="BGZK01001400">
    <property type="protein sequence ID" value="GBP79105.1"/>
    <property type="molecule type" value="Genomic_DNA"/>
</dbReference>
<evidence type="ECO:0000313" key="2">
    <source>
        <dbReference type="EMBL" id="GBP79105.1"/>
    </source>
</evidence>
<proteinExistence type="predicted"/>
<dbReference type="Proteomes" id="UP000299102">
    <property type="component" value="Unassembled WGS sequence"/>
</dbReference>
<gene>
    <name evidence="2" type="ORF">EVAR_103531_1</name>
</gene>
<reference evidence="2 3" key="1">
    <citation type="journal article" date="2019" name="Commun. Biol.">
        <title>The bagworm genome reveals a unique fibroin gene that provides high tensile strength.</title>
        <authorList>
            <person name="Kono N."/>
            <person name="Nakamura H."/>
            <person name="Ohtoshi R."/>
            <person name="Tomita M."/>
            <person name="Numata K."/>
            <person name="Arakawa K."/>
        </authorList>
    </citation>
    <scope>NUCLEOTIDE SEQUENCE [LARGE SCALE GENOMIC DNA]</scope>
</reference>
<feature type="region of interest" description="Disordered" evidence="1">
    <location>
        <begin position="79"/>
        <end position="99"/>
    </location>
</feature>
<feature type="compositionally biased region" description="Low complexity" evidence="1">
    <location>
        <begin position="141"/>
        <end position="159"/>
    </location>
</feature>
<comment type="caution">
    <text evidence="2">The sequence shown here is derived from an EMBL/GenBank/DDBJ whole genome shotgun (WGS) entry which is preliminary data.</text>
</comment>
<sequence length="159" mass="17140">MRVLHATSHKSRKLRAAVYKDYTSQHSRRHSPMPACKRKRLACNPPLTLEPVLPLRIPMRVELVSSPFDHVASSAHISAGGDARAHSRHGPASRTADTVRDTRTGRVTVAGHPRIRGASGARGPGGATRFGSPRGTVVPCARGTRVPRPTTPTGARRQI</sequence>
<dbReference type="AlphaFoldDB" id="A0A4C1YXN5"/>
<organism evidence="2 3">
    <name type="scientific">Eumeta variegata</name>
    <name type="common">Bagworm moth</name>
    <name type="synonym">Eumeta japonica</name>
    <dbReference type="NCBI Taxonomy" id="151549"/>
    <lineage>
        <taxon>Eukaryota</taxon>
        <taxon>Metazoa</taxon>
        <taxon>Ecdysozoa</taxon>
        <taxon>Arthropoda</taxon>
        <taxon>Hexapoda</taxon>
        <taxon>Insecta</taxon>
        <taxon>Pterygota</taxon>
        <taxon>Neoptera</taxon>
        <taxon>Endopterygota</taxon>
        <taxon>Lepidoptera</taxon>
        <taxon>Glossata</taxon>
        <taxon>Ditrysia</taxon>
        <taxon>Tineoidea</taxon>
        <taxon>Psychidae</taxon>
        <taxon>Oiketicinae</taxon>
        <taxon>Eumeta</taxon>
    </lineage>
</organism>
<accession>A0A4C1YXN5</accession>